<reference evidence="11" key="1">
    <citation type="journal article" date="2023" name="Science">
        <title>Elucidation of the pathway for biosynthesis of saponin adjuvants from the soapbark tree.</title>
        <authorList>
            <person name="Reed J."/>
            <person name="Orme A."/>
            <person name="El-Demerdash A."/>
            <person name="Owen C."/>
            <person name="Martin L.B.B."/>
            <person name="Misra R.C."/>
            <person name="Kikuchi S."/>
            <person name="Rejzek M."/>
            <person name="Martin A.C."/>
            <person name="Harkess A."/>
            <person name="Leebens-Mack J."/>
            <person name="Louveau T."/>
            <person name="Stephenson M.J."/>
            <person name="Osbourn A."/>
        </authorList>
    </citation>
    <scope>NUCLEOTIDE SEQUENCE</scope>
    <source>
        <strain evidence="11">S10</strain>
    </source>
</reference>
<evidence type="ECO:0000313" key="12">
    <source>
        <dbReference type="Proteomes" id="UP001163823"/>
    </source>
</evidence>
<protein>
    <recommendedName>
        <fullName evidence="4">rhamnogalacturonan endolyase</fullName>
        <ecNumber evidence="4">4.2.2.23</ecNumber>
    </recommendedName>
</protein>
<dbReference type="GO" id="GO:0005576">
    <property type="term" value="C:extracellular region"/>
    <property type="evidence" value="ECO:0007669"/>
    <property type="project" value="UniProtKB-SubCell"/>
</dbReference>
<dbReference type="SUPFAM" id="SSF74650">
    <property type="entry name" value="Galactose mutarotase-like"/>
    <property type="match status" value="1"/>
</dbReference>
<dbReference type="InterPro" id="IPR051850">
    <property type="entry name" value="Polysacch_Lyase_4"/>
</dbReference>
<evidence type="ECO:0000256" key="3">
    <source>
        <dbReference type="ARBA" id="ARBA00010418"/>
    </source>
</evidence>
<dbReference type="SUPFAM" id="SSF49452">
    <property type="entry name" value="Starch-binding domain-like"/>
    <property type="match status" value="1"/>
</dbReference>
<dbReference type="AlphaFoldDB" id="A0AAD7L8G4"/>
<organism evidence="11 12">
    <name type="scientific">Quillaja saponaria</name>
    <name type="common">Soap bark tree</name>
    <dbReference type="NCBI Taxonomy" id="32244"/>
    <lineage>
        <taxon>Eukaryota</taxon>
        <taxon>Viridiplantae</taxon>
        <taxon>Streptophyta</taxon>
        <taxon>Embryophyta</taxon>
        <taxon>Tracheophyta</taxon>
        <taxon>Spermatophyta</taxon>
        <taxon>Magnoliopsida</taxon>
        <taxon>eudicotyledons</taxon>
        <taxon>Gunneridae</taxon>
        <taxon>Pentapetalae</taxon>
        <taxon>rosids</taxon>
        <taxon>fabids</taxon>
        <taxon>Fabales</taxon>
        <taxon>Quillajaceae</taxon>
        <taxon>Quillaja</taxon>
    </lineage>
</organism>
<dbReference type="InterPro" id="IPR014718">
    <property type="entry name" value="GH-type_carb-bd"/>
</dbReference>
<dbReference type="GO" id="GO:0005975">
    <property type="term" value="P:carbohydrate metabolic process"/>
    <property type="evidence" value="ECO:0007669"/>
    <property type="project" value="InterPro"/>
</dbReference>
<dbReference type="Gene3D" id="2.60.120.260">
    <property type="entry name" value="Galactose-binding domain-like"/>
    <property type="match status" value="1"/>
</dbReference>
<evidence type="ECO:0000256" key="7">
    <source>
        <dbReference type="ARBA" id="ARBA00023239"/>
    </source>
</evidence>
<keyword evidence="7 11" id="KW-0456">Lyase</keyword>
<dbReference type="InterPro" id="IPR029413">
    <property type="entry name" value="RG-lyase_II"/>
</dbReference>
<dbReference type="InterPro" id="IPR013784">
    <property type="entry name" value="Carb-bd-like_fold"/>
</dbReference>
<keyword evidence="6 8" id="KW-0732">Signal</keyword>
<dbReference type="Gene3D" id="2.60.40.1120">
    <property type="entry name" value="Carboxypeptidase-like, regulatory domain"/>
    <property type="match status" value="1"/>
</dbReference>
<evidence type="ECO:0000259" key="10">
    <source>
        <dbReference type="Pfam" id="PF14686"/>
    </source>
</evidence>
<dbReference type="Gene3D" id="2.70.98.10">
    <property type="match status" value="1"/>
</dbReference>
<name>A0AAD7L8G4_QUISA</name>
<feature type="chain" id="PRO_5041921172" description="rhamnogalacturonan endolyase" evidence="8">
    <location>
        <begin position="30"/>
        <end position="683"/>
    </location>
</feature>
<dbReference type="PANTHER" id="PTHR32018:SF6">
    <property type="entry name" value="RHAMNOGALACTURONAN ENDOLYASE"/>
    <property type="match status" value="1"/>
</dbReference>
<dbReference type="GO" id="GO:0030246">
    <property type="term" value="F:carbohydrate binding"/>
    <property type="evidence" value="ECO:0007669"/>
    <property type="project" value="InterPro"/>
</dbReference>
<dbReference type="Pfam" id="PF14683">
    <property type="entry name" value="CBM-like"/>
    <property type="match status" value="1"/>
</dbReference>
<dbReference type="CDD" id="cd10320">
    <property type="entry name" value="RGL4_N"/>
    <property type="match status" value="1"/>
</dbReference>
<feature type="signal peptide" evidence="8">
    <location>
        <begin position="1"/>
        <end position="29"/>
    </location>
</feature>
<dbReference type="CDD" id="cd10316">
    <property type="entry name" value="RGL4_M"/>
    <property type="match status" value="1"/>
</dbReference>
<keyword evidence="5" id="KW-0964">Secreted</keyword>
<feature type="domain" description="Rhamnogalacturonan lyase" evidence="9">
    <location>
        <begin position="488"/>
        <end position="677"/>
    </location>
</feature>
<accession>A0AAD7L8G4</accession>
<dbReference type="InterPro" id="IPR010325">
    <property type="entry name" value="Rhamnogal_lyase"/>
</dbReference>
<evidence type="ECO:0000256" key="2">
    <source>
        <dbReference type="ARBA" id="ARBA00004613"/>
    </source>
</evidence>
<comment type="caution">
    <text evidence="11">The sequence shown here is derived from an EMBL/GenBank/DDBJ whole genome shotgun (WGS) entry which is preliminary data.</text>
</comment>
<dbReference type="InterPro" id="IPR011013">
    <property type="entry name" value="Gal_mutarotase_sf_dom"/>
</dbReference>
<dbReference type="EMBL" id="JARAOO010000010">
    <property type="protein sequence ID" value="KAJ7953493.1"/>
    <property type="molecule type" value="Genomic_DNA"/>
</dbReference>
<dbReference type="CDD" id="cd10317">
    <property type="entry name" value="RGL4_C"/>
    <property type="match status" value="1"/>
</dbReference>
<gene>
    <name evidence="11" type="ORF">O6P43_025190</name>
</gene>
<keyword evidence="12" id="KW-1185">Reference proteome</keyword>
<dbReference type="EC" id="4.2.2.23" evidence="4"/>
<evidence type="ECO:0000256" key="1">
    <source>
        <dbReference type="ARBA" id="ARBA00001324"/>
    </source>
</evidence>
<comment type="similarity">
    <text evidence="3">Belongs to the polysaccharide lyase 4 family.</text>
</comment>
<evidence type="ECO:0000256" key="8">
    <source>
        <dbReference type="SAM" id="SignalP"/>
    </source>
</evidence>
<dbReference type="SUPFAM" id="SSF49785">
    <property type="entry name" value="Galactose-binding domain-like"/>
    <property type="match status" value="1"/>
</dbReference>
<dbReference type="KEGG" id="qsa:O6P43_025190"/>
<dbReference type="PANTHER" id="PTHR32018">
    <property type="entry name" value="RHAMNOGALACTURONATE LYASE FAMILY PROTEIN"/>
    <property type="match status" value="1"/>
</dbReference>
<proteinExistence type="inferred from homology"/>
<evidence type="ECO:0000256" key="6">
    <source>
        <dbReference type="ARBA" id="ARBA00022729"/>
    </source>
</evidence>
<sequence>MEIIREASGTRKWGLIIMHLLLLLGDCLCSSRTTNIPLQDTFSKGRELSSSSSSPAVKLHVENHEQVVIENGLVRVTLSIPEGDVLGIEYKGIDNVLESQNQDYDRGYLDVVWNQPGKQSAFERIKGTNFSIVMENEDQVEVSFLKTWKSSMEGSSIPVNIDKRYILLKDSSGFYSYFIFERLEGWPDIKIDQIRIVFKLKEDMFKFMAITDERQRLMPTAMDRSKGEKLAYPEAVLLTNPSDPAFKGEVDDKYQYSIANKDNTLHGWICFKSDPRVGFWMITPSTEFRNAGPMKQDLTSHVGPTTLSMFVSTHYGGKDLTMQFRGGKPWKKVFGPVFVYLNFDRHSSSLWRDAQKQKSIEMESWPYVFPQSKDFLPSKQRGTVTGKLVVKDQYINSPNVADSAHVGLALPGNVGSWQTESMGYQFWTQANNSGDFIIKNIIPGDYNLYAYVPGIIGDYKYYSNITIKPGGVINLGDLVYSPPRNGPTLWEIGIPDRTAKEFYVPEPYPNLSNKLLNREPNNKFRQYGLWERYTDLYPKNDIVYNVTTSDYHRDWFFAHVNRKIGNKTYEPTTWQIIFQLENPNQQGNYTLQLALASANEAELEVRINDPKIDNPVFSTGLIGRDNAIARHGIYGLYRFYSINIAGNLTVKGKNTIYLRQARRTGPFEGLMYDYLRLEGPPQK</sequence>
<evidence type="ECO:0000259" key="9">
    <source>
        <dbReference type="Pfam" id="PF14683"/>
    </source>
</evidence>
<evidence type="ECO:0000256" key="4">
    <source>
        <dbReference type="ARBA" id="ARBA00012437"/>
    </source>
</evidence>
<comment type="subcellular location">
    <subcellularLocation>
        <location evidence="2">Secreted</location>
    </subcellularLocation>
</comment>
<comment type="catalytic activity">
    <reaction evidence="1">
        <text>Endotype eliminative cleavage of L-alpha-rhamnopyranosyl-(1-&gt;4)-alpha-D-galactopyranosyluronic acid bonds of rhamnogalacturonan I domains in ramified hairy regions of pectin leaving L-rhamnopyranose at the reducing end and 4-deoxy-4,5-unsaturated D-galactopyranosyluronic acid at the non-reducing end.</text>
        <dbReference type="EC" id="4.2.2.23"/>
    </reaction>
</comment>
<feature type="domain" description="Rhamnogalacturonan lyase" evidence="10">
    <location>
        <begin position="402"/>
        <end position="474"/>
    </location>
</feature>
<dbReference type="GO" id="GO:0102210">
    <property type="term" value="F:rhamnogalacturonan endolyase activity"/>
    <property type="evidence" value="ECO:0007669"/>
    <property type="project" value="UniProtKB-EC"/>
</dbReference>
<dbReference type="Proteomes" id="UP001163823">
    <property type="component" value="Chromosome 10"/>
</dbReference>
<dbReference type="InterPro" id="IPR008979">
    <property type="entry name" value="Galactose-bd-like_sf"/>
</dbReference>
<dbReference type="Pfam" id="PF14686">
    <property type="entry name" value="fn3_3"/>
    <property type="match status" value="1"/>
</dbReference>
<dbReference type="InterPro" id="IPR029411">
    <property type="entry name" value="RG-lyase_III"/>
</dbReference>
<evidence type="ECO:0000256" key="5">
    <source>
        <dbReference type="ARBA" id="ARBA00022525"/>
    </source>
</evidence>
<evidence type="ECO:0000313" key="11">
    <source>
        <dbReference type="EMBL" id="KAJ7953493.1"/>
    </source>
</evidence>
<dbReference type="Pfam" id="PF06045">
    <property type="entry name" value="Rhamnogal_lyase"/>
    <property type="match status" value="1"/>
</dbReference>